<feature type="compositionally biased region" description="Basic and acidic residues" evidence="1">
    <location>
        <begin position="23"/>
        <end position="38"/>
    </location>
</feature>
<keyword evidence="2" id="KW-1185">Reference proteome</keyword>
<dbReference type="RefSeq" id="XP_018464475.2">
    <property type="nucleotide sequence ID" value="XM_018608973.2"/>
</dbReference>
<proteinExistence type="predicted"/>
<reference evidence="3" key="1">
    <citation type="submission" date="2025-08" db="UniProtKB">
        <authorList>
            <consortium name="RefSeq"/>
        </authorList>
    </citation>
    <scope>IDENTIFICATION</scope>
    <source>
        <tissue evidence="3">Leaf</tissue>
    </source>
</reference>
<dbReference type="KEGG" id="rsz:108835748"/>
<dbReference type="PANTHER" id="PTHR33240:SF8">
    <property type="entry name" value="OS03G0439900 PROTEIN"/>
    <property type="match status" value="1"/>
</dbReference>
<protein>
    <submittedName>
        <fullName evidence="3">Uncharacterized protein LOC108835748</fullName>
    </submittedName>
</protein>
<dbReference type="OrthoDB" id="2919534at2759"/>
<dbReference type="SUPFAM" id="SSF56672">
    <property type="entry name" value="DNA/RNA polymerases"/>
    <property type="match status" value="1"/>
</dbReference>
<evidence type="ECO:0000313" key="3">
    <source>
        <dbReference type="RefSeq" id="XP_018464475.2"/>
    </source>
</evidence>
<name>A0A6J0LWB0_RAPSA</name>
<dbReference type="PANTHER" id="PTHR33240">
    <property type="entry name" value="OS08G0508500 PROTEIN"/>
    <property type="match status" value="1"/>
</dbReference>
<dbReference type="SUPFAM" id="SSF50630">
    <property type="entry name" value="Acid proteases"/>
    <property type="match status" value="1"/>
</dbReference>
<dbReference type="CDD" id="cd00303">
    <property type="entry name" value="retropepsin_like"/>
    <property type="match status" value="1"/>
</dbReference>
<feature type="region of interest" description="Disordered" evidence="1">
    <location>
        <begin position="1"/>
        <end position="38"/>
    </location>
</feature>
<organism evidence="2 3">
    <name type="scientific">Raphanus sativus</name>
    <name type="common">Radish</name>
    <name type="synonym">Raphanus raphanistrum var. sativus</name>
    <dbReference type="NCBI Taxonomy" id="3726"/>
    <lineage>
        <taxon>Eukaryota</taxon>
        <taxon>Viridiplantae</taxon>
        <taxon>Streptophyta</taxon>
        <taxon>Embryophyta</taxon>
        <taxon>Tracheophyta</taxon>
        <taxon>Spermatophyta</taxon>
        <taxon>Magnoliopsida</taxon>
        <taxon>eudicotyledons</taxon>
        <taxon>Gunneridae</taxon>
        <taxon>Pentapetalae</taxon>
        <taxon>rosids</taxon>
        <taxon>malvids</taxon>
        <taxon>Brassicales</taxon>
        <taxon>Brassicaceae</taxon>
        <taxon>Brassiceae</taxon>
        <taxon>Raphanus</taxon>
    </lineage>
</organism>
<evidence type="ECO:0000256" key="1">
    <source>
        <dbReference type="SAM" id="MobiDB-lite"/>
    </source>
</evidence>
<dbReference type="Gene3D" id="2.40.70.10">
    <property type="entry name" value="Acid Proteases"/>
    <property type="match status" value="1"/>
</dbReference>
<dbReference type="Gene3D" id="3.10.10.10">
    <property type="entry name" value="HIV Type 1 Reverse Transcriptase, subunit A, domain 1"/>
    <property type="match status" value="1"/>
</dbReference>
<accession>A0A6J0LWB0</accession>
<gene>
    <name evidence="3" type="primary">LOC108835748</name>
</gene>
<dbReference type="InterPro" id="IPR021109">
    <property type="entry name" value="Peptidase_aspartic_dom_sf"/>
</dbReference>
<dbReference type="InterPro" id="IPR043502">
    <property type="entry name" value="DNA/RNA_pol_sf"/>
</dbReference>
<sequence>MDPTLRRRRSDGSRSRQLAISKDPARDAPSHDSRDNHRLGKATLNENTITFSLYENVELDTPHDDALIITIDLAGVSFSKVLIDSGCVANLLSHDTFEKISRPDLAINKYAPPLYSFGGGSRVPLLGNVAITVKTHDSEKELEFSVMHDLSPFDAVLGRPWLHQMKAVPSIYHQCVKFISPTGEKTIYGNQKQSRSCYMAEYPKMFPKGANQPAVRDPSTKDPEKDLACTISLDPQSPEKCVSIGRDLSPKIRDDLVVFLRNNINTFAWSAADMPGIDINVASHDLNVDPTFKQIKQKRRKLGPERAKAVNDEVDKLLKIGSIRKVQYPDWLANPVVVKKKNGKWRVCIDFTNLNKACPK</sequence>
<dbReference type="AlphaFoldDB" id="A0A6J0LWB0"/>
<dbReference type="GeneID" id="108835748"/>
<evidence type="ECO:0000313" key="2">
    <source>
        <dbReference type="Proteomes" id="UP000504610"/>
    </source>
</evidence>
<dbReference type="Proteomes" id="UP000504610">
    <property type="component" value="Unplaced"/>
</dbReference>